<proteinExistence type="predicted"/>
<feature type="region of interest" description="Disordered" evidence="1">
    <location>
        <begin position="1"/>
        <end position="93"/>
    </location>
</feature>
<feature type="compositionally biased region" description="Polar residues" evidence="1">
    <location>
        <begin position="230"/>
        <end position="239"/>
    </location>
</feature>
<feature type="compositionally biased region" description="Basic and acidic residues" evidence="1">
    <location>
        <begin position="424"/>
        <end position="460"/>
    </location>
</feature>
<evidence type="ECO:0000256" key="1">
    <source>
        <dbReference type="SAM" id="MobiDB-lite"/>
    </source>
</evidence>
<feature type="region of interest" description="Disordered" evidence="1">
    <location>
        <begin position="251"/>
        <end position="278"/>
    </location>
</feature>
<feature type="region of interest" description="Disordered" evidence="1">
    <location>
        <begin position="113"/>
        <end position="132"/>
    </location>
</feature>
<organism evidence="2 3">
    <name type="scientific">Halocaridina rubra</name>
    <name type="common">Hawaiian red shrimp</name>
    <dbReference type="NCBI Taxonomy" id="373956"/>
    <lineage>
        <taxon>Eukaryota</taxon>
        <taxon>Metazoa</taxon>
        <taxon>Ecdysozoa</taxon>
        <taxon>Arthropoda</taxon>
        <taxon>Crustacea</taxon>
        <taxon>Multicrustacea</taxon>
        <taxon>Malacostraca</taxon>
        <taxon>Eumalacostraca</taxon>
        <taxon>Eucarida</taxon>
        <taxon>Decapoda</taxon>
        <taxon>Pleocyemata</taxon>
        <taxon>Caridea</taxon>
        <taxon>Atyoidea</taxon>
        <taxon>Atyidae</taxon>
        <taxon>Halocaridina</taxon>
    </lineage>
</organism>
<name>A0AAN8WA97_HALRR</name>
<keyword evidence="3" id="KW-1185">Reference proteome</keyword>
<evidence type="ECO:0000313" key="2">
    <source>
        <dbReference type="EMBL" id="KAK7020607.1"/>
    </source>
</evidence>
<feature type="compositionally biased region" description="Low complexity" evidence="1">
    <location>
        <begin position="251"/>
        <end position="264"/>
    </location>
</feature>
<evidence type="ECO:0000313" key="3">
    <source>
        <dbReference type="Proteomes" id="UP001381693"/>
    </source>
</evidence>
<feature type="region of interest" description="Disordered" evidence="1">
    <location>
        <begin position="214"/>
        <end position="239"/>
    </location>
</feature>
<feature type="compositionally biased region" description="Polar residues" evidence="1">
    <location>
        <begin position="464"/>
        <end position="480"/>
    </location>
</feature>
<dbReference type="Proteomes" id="UP001381693">
    <property type="component" value="Unassembled WGS sequence"/>
</dbReference>
<reference evidence="2 3" key="1">
    <citation type="submission" date="2023-11" db="EMBL/GenBank/DDBJ databases">
        <title>Halocaridina rubra genome assembly.</title>
        <authorList>
            <person name="Smith C."/>
        </authorList>
    </citation>
    <scope>NUCLEOTIDE SEQUENCE [LARGE SCALE GENOMIC DNA]</scope>
    <source>
        <strain evidence="2">EP-1</strain>
        <tissue evidence="2">Whole</tissue>
    </source>
</reference>
<dbReference type="AlphaFoldDB" id="A0AAN8WA97"/>
<dbReference type="EMBL" id="JAXCGZ010022945">
    <property type="protein sequence ID" value="KAK7020607.1"/>
    <property type="molecule type" value="Genomic_DNA"/>
</dbReference>
<protein>
    <submittedName>
        <fullName evidence="2">Uncharacterized protein</fullName>
    </submittedName>
</protein>
<accession>A0AAN8WA97</accession>
<sequence length="543" mass="60501">MTDPFVQRMMARSQARRGQNKENSSITDSTRQRLKQLHARYSDEEQPPKGPLLTSNSDISEQPPLMIRNLDASPKNFAKSPVKEHNTSPTKRISEVTKCPSHSRMNVLAVSPVKQPSNSADNTKGPLSPSRPRLNALVRRSQQMKDWDDDYTYRSSSNICEVDVEGSKISKYGTKSEHGFAHNKHASNTDQVEEPPALPYLLSSSDLTTKTPTKKTSYYFGERPSGDGTGSQPLSECSKFSTPVHSSTVSFFSGSVSPKSSSKLDFSRKNTPAPHPERFVSPTRKLAWDQSLLNSLISWNDDLQKELEAQGFTPTESRSKLYYNFKPSEEEETPIPVSPSKVKGMSLAEFMRNSPPCSKNSLKEKTKSAVALSNPSGAVHANYGAKKTSPAPPPPPPVILACHPKSPASSPVRSLTRVPSPEPQYKDRKRDVSPSKVGEMRSRWEQHIRDASPTRTDRSRSPIKPQSRNQSPIKFQSTSCMRPGSPVKDSSPHKFGAIARTWRKYSYPLPETHIQLFGECSAWLIQEFPFQLREVAVLALPQQ</sequence>
<comment type="caution">
    <text evidence="2">The sequence shown here is derived from an EMBL/GenBank/DDBJ whole genome shotgun (WGS) entry which is preliminary data.</text>
</comment>
<gene>
    <name evidence="2" type="ORF">SK128_025279</name>
</gene>
<feature type="region of interest" description="Disordered" evidence="1">
    <location>
        <begin position="381"/>
        <end position="492"/>
    </location>
</feature>